<evidence type="ECO:0000256" key="4">
    <source>
        <dbReference type="PROSITE-ProRule" id="PRU00335"/>
    </source>
</evidence>
<keyword evidence="3" id="KW-0804">Transcription</keyword>
<gene>
    <name evidence="6" type="ORF">Bequi_13175</name>
</gene>
<dbReference type="Proteomes" id="UP001203761">
    <property type="component" value="Unassembled WGS sequence"/>
</dbReference>
<comment type="caution">
    <text evidence="6">The sequence shown here is derived from an EMBL/GenBank/DDBJ whole genome shotgun (WGS) entry which is preliminary data.</text>
</comment>
<protein>
    <submittedName>
        <fullName evidence="6">TetR/AcrR family transcriptional regulator</fullName>
    </submittedName>
</protein>
<keyword evidence="1" id="KW-0805">Transcription regulation</keyword>
<evidence type="ECO:0000256" key="2">
    <source>
        <dbReference type="ARBA" id="ARBA00023125"/>
    </source>
</evidence>
<sequence length="167" mass="17220">MNSYHHGDLRRAFLAEAAAMVAEAGVESVTLRALGRRVGVSHSAPLHHFGSRGGLLEALSAEGFEALLEELDGSPADPASQCAAFVLWALAHPAHYAVMWAPEVDAGQGPAALHGRFASAVGGDPAAAQTAFALAHGLAELWISGALPRPERAGDAVWLLCEQAGIG</sequence>
<dbReference type="Pfam" id="PF13305">
    <property type="entry name" value="TetR_C_33"/>
    <property type="match status" value="1"/>
</dbReference>
<organism evidence="6 7">
    <name type="scientific">Brachybacterium equifaecis</name>
    <dbReference type="NCBI Taxonomy" id="2910770"/>
    <lineage>
        <taxon>Bacteria</taxon>
        <taxon>Bacillati</taxon>
        <taxon>Actinomycetota</taxon>
        <taxon>Actinomycetes</taxon>
        <taxon>Micrococcales</taxon>
        <taxon>Dermabacteraceae</taxon>
        <taxon>Brachybacterium</taxon>
    </lineage>
</organism>
<keyword evidence="7" id="KW-1185">Reference proteome</keyword>
<evidence type="ECO:0000256" key="1">
    <source>
        <dbReference type="ARBA" id="ARBA00023015"/>
    </source>
</evidence>
<feature type="DNA-binding region" description="H-T-H motif" evidence="4">
    <location>
        <begin position="30"/>
        <end position="49"/>
    </location>
</feature>
<dbReference type="InterPro" id="IPR025996">
    <property type="entry name" value="MT1864/Rv1816-like_C"/>
</dbReference>
<evidence type="ECO:0000256" key="3">
    <source>
        <dbReference type="ARBA" id="ARBA00023163"/>
    </source>
</evidence>
<feature type="domain" description="HTH tetR-type" evidence="5">
    <location>
        <begin position="7"/>
        <end position="67"/>
    </location>
</feature>
<dbReference type="EMBL" id="JAKNCJ010000011">
    <property type="protein sequence ID" value="MCL6424317.1"/>
    <property type="molecule type" value="Genomic_DNA"/>
</dbReference>
<accession>A0ABT0R324</accession>
<dbReference type="Gene3D" id="1.10.357.10">
    <property type="entry name" value="Tetracycline Repressor, domain 2"/>
    <property type="match status" value="1"/>
</dbReference>
<dbReference type="Pfam" id="PF00440">
    <property type="entry name" value="TetR_N"/>
    <property type="match status" value="1"/>
</dbReference>
<dbReference type="InterPro" id="IPR009057">
    <property type="entry name" value="Homeodomain-like_sf"/>
</dbReference>
<reference evidence="6" key="1">
    <citation type="submission" date="2022-02" db="EMBL/GenBank/DDBJ databases">
        <authorList>
            <person name="Lee M."/>
            <person name="Kim S.-J."/>
            <person name="Jung M.-Y."/>
        </authorList>
    </citation>
    <scope>NUCLEOTIDE SEQUENCE</scope>
    <source>
        <strain evidence="6">JHP9</strain>
    </source>
</reference>
<name>A0ABT0R324_9MICO</name>
<keyword evidence="2 4" id="KW-0238">DNA-binding</keyword>
<dbReference type="InterPro" id="IPR001647">
    <property type="entry name" value="HTH_TetR"/>
</dbReference>
<dbReference type="SUPFAM" id="SSF46689">
    <property type="entry name" value="Homeodomain-like"/>
    <property type="match status" value="1"/>
</dbReference>
<dbReference type="InterPro" id="IPR036271">
    <property type="entry name" value="Tet_transcr_reg_TetR-rel_C_sf"/>
</dbReference>
<dbReference type="RefSeq" id="WP_249738395.1">
    <property type="nucleotide sequence ID" value="NZ_JAKNCJ010000011.1"/>
</dbReference>
<dbReference type="SUPFAM" id="SSF48498">
    <property type="entry name" value="Tetracyclin repressor-like, C-terminal domain"/>
    <property type="match status" value="1"/>
</dbReference>
<dbReference type="PROSITE" id="PS50977">
    <property type="entry name" value="HTH_TETR_2"/>
    <property type="match status" value="1"/>
</dbReference>
<proteinExistence type="predicted"/>
<evidence type="ECO:0000259" key="5">
    <source>
        <dbReference type="PROSITE" id="PS50977"/>
    </source>
</evidence>
<evidence type="ECO:0000313" key="7">
    <source>
        <dbReference type="Proteomes" id="UP001203761"/>
    </source>
</evidence>
<evidence type="ECO:0000313" key="6">
    <source>
        <dbReference type="EMBL" id="MCL6424317.1"/>
    </source>
</evidence>